<feature type="non-terminal residue" evidence="2">
    <location>
        <position position="232"/>
    </location>
</feature>
<proteinExistence type="predicted"/>
<evidence type="ECO:0000313" key="2">
    <source>
        <dbReference type="EMBL" id="KKK58878.1"/>
    </source>
</evidence>
<accession>A0A0F8WQH6</accession>
<organism evidence="2">
    <name type="scientific">marine sediment metagenome</name>
    <dbReference type="NCBI Taxonomy" id="412755"/>
    <lineage>
        <taxon>unclassified sequences</taxon>
        <taxon>metagenomes</taxon>
        <taxon>ecological metagenomes</taxon>
    </lineage>
</organism>
<comment type="caution">
    <text evidence="2">The sequence shown here is derived from an EMBL/GenBank/DDBJ whole genome shotgun (WGS) entry which is preliminary data.</text>
</comment>
<gene>
    <name evidence="2" type="ORF">LCGC14_3040000</name>
</gene>
<evidence type="ECO:0000259" key="1">
    <source>
        <dbReference type="Pfam" id="PF14082"/>
    </source>
</evidence>
<dbReference type="EMBL" id="LAZR01063754">
    <property type="protein sequence ID" value="KKK58878.1"/>
    <property type="molecule type" value="Genomic_DNA"/>
</dbReference>
<dbReference type="AlphaFoldDB" id="A0A0F8WQH6"/>
<protein>
    <recommendedName>
        <fullName evidence="1">Shedu protein SduA C-terminal domain-containing protein</fullName>
    </recommendedName>
</protein>
<name>A0A0F8WQH6_9ZZZZ</name>
<dbReference type="InterPro" id="IPR025359">
    <property type="entry name" value="SduA_C"/>
</dbReference>
<reference evidence="2" key="1">
    <citation type="journal article" date="2015" name="Nature">
        <title>Complex archaea that bridge the gap between prokaryotes and eukaryotes.</title>
        <authorList>
            <person name="Spang A."/>
            <person name="Saw J.H."/>
            <person name="Jorgensen S.L."/>
            <person name="Zaremba-Niedzwiedzka K."/>
            <person name="Martijn J."/>
            <person name="Lind A.E."/>
            <person name="van Eijk R."/>
            <person name="Schleper C."/>
            <person name="Guy L."/>
            <person name="Ettema T.J."/>
        </authorList>
    </citation>
    <scope>NUCLEOTIDE SEQUENCE</scope>
</reference>
<feature type="domain" description="Shedu protein SduA C-terminal" evidence="1">
    <location>
        <begin position="145"/>
        <end position="231"/>
    </location>
</feature>
<sequence>MSVDHTYRIGADDRCTVVLNISGLDKGGHDTGQVRANLYAYDVATGSSKFTCNFSLSDLQKLYHHLAKYSMIKNEEVNETGNFVEVSGNTEELLVLLDAANVGSLIPALKNLVKDRLSCDDINTILGRKDALELYKKMLDNADDYTEPQWQSFFEQNNWIFGYGLRYKFLSILQREANVSKTDLNGGNAVISDFLLTDTRFTKLVELKTPKTNLFENRKNRSDSWRLSTDLT</sequence>
<dbReference type="Pfam" id="PF14082">
    <property type="entry name" value="SduA_C"/>
    <property type="match status" value="1"/>
</dbReference>